<sequence>MVVGPSQPSSSTTPLPSLPLQRPDFYHQVPRFKVWMKSWATTSPSGPLRQPSKPPTNSPAPDDEDGDSSNAADRETDLD</sequence>
<feature type="region of interest" description="Disordered" evidence="1">
    <location>
        <begin position="41"/>
        <end position="79"/>
    </location>
</feature>
<dbReference type="EMBL" id="JACGWJ010000030">
    <property type="protein sequence ID" value="KAL0301614.1"/>
    <property type="molecule type" value="Genomic_DNA"/>
</dbReference>
<gene>
    <name evidence="2" type="ORF">Sradi_6438200</name>
</gene>
<protein>
    <submittedName>
        <fullName evidence="2">Uncharacterized protein</fullName>
    </submittedName>
</protein>
<comment type="caution">
    <text evidence="2">The sequence shown here is derived from an EMBL/GenBank/DDBJ whole genome shotgun (WGS) entry which is preliminary data.</text>
</comment>
<name>A0AAW2K4T7_SESRA</name>
<organism evidence="2">
    <name type="scientific">Sesamum radiatum</name>
    <name type="common">Black benniseed</name>
    <dbReference type="NCBI Taxonomy" id="300843"/>
    <lineage>
        <taxon>Eukaryota</taxon>
        <taxon>Viridiplantae</taxon>
        <taxon>Streptophyta</taxon>
        <taxon>Embryophyta</taxon>
        <taxon>Tracheophyta</taxon>
        <taxon>Spermatophyta</taxon>
        <taxon>Magnoliopsida</taxon>
        <taxon>eudicotyledons</taxon>
        <taxon>Gunneridae</taxon>
        <taxon>Pentapetalae</taxon>
        <taxon>asterids</taxon>
        <taxon>lamiids</taxon>
        <taxon>Lamiales</taxon>
        <taxon>Pedaliaceae</taxon>
        <taxon>Sesamum</taxon>
    </lineage>
</organism>
<reference evidence="2" key="1">
    <citation type="submission" date="2020-06" db="EMBL/GenBank/DDBJ databases">
        <authorList>
            <person name="Li T."/>
            <person name="Hu X."/>
            <person name="Zhang T."/>
            <person name="Song X."/>
            <person name="Zhang H."/>
            <person name="Dai N."/>
            <person name="Sheng W."/>
            <person name="Hou X."/>
            <person name="Wei L."/>
        </authorList>
    </citation>
    <scope>NUCLEOTIDE SEQUENCE</scope>
    <source>
        <strain evidence="2">G02</strain>
        <tissue evidence="2">Leaf</tissue>
    </source>
</reference>
<evidence type="ECO:0000256" key="1">
    <source>
        <dbReference type="SAM" id="MobiDB-lite"/>
    </source>
</evidence>
<feature type="region of interest" description="Disordered" evidence="1">
    <location>
        <begin position="1"/>
        <end position="22"/>
    </location>
</feature>
<dbReference type="AlphaFoldDB" id="A0AAW2K4T7"/>
<feature type="compositionally biased region" description="Low complexity" evidence="1">
    <location>
        <begin position="1"/>
        <end position="21"/>
    </location>
</feature>
<evidence type="ECO:0000313" key="2">
    <source>
        <dbReference type="EMBL" id="KAL0301614.1"/>
    </source>
</evidence>
<proteinExistence type="predicted"/>
<reference evidence="2" key="2">
    <citation type="journal article" date="2024" name="Plant">
        <title>Genomic evolution and insights into agronomic trait innovations of Sesamum species.</title>
        <authorList>
            <person name="Miao H."/>
            <person name="Wang L."/>
            <person name="Qu L."/>
            <person name="Liu H."/>
            <person name="Sun Y."/>
            <person name="Le M."/>
            <person name="Wang Q."/>
            <person name="Wei S."/>
            <person name="Zheng Y."/>
            <person name="Lin W."/>
            <person name="Duan Y."/>
            <person name="Cao H."/>
            <person name="Xiong S."/>
            <person name="Wang X."/>
            <person name="Wei L."/>
            <person name="Li C."/>
            <person name="Ma Q."/>
            <person name="Ju M."/>
            <person name="Zhao R."/>
            <person name="Li G."/>
            <person name="Mu C."/>
            <person name="Tian Q."/>
            <person name="Mei H."/>
            <person name="Zhang T."/>
            <person name="Gao T."/>
            <person name="Zhang H."/>
        </authorList>
    </citation>
    <scope>NUCLEOTIDE SEQUENCE</scope>
    <source>
        <strain evidence="2">G02</strain>
    </source>
</reference>
<accession>A0AAW2K4T7</accession>